<dbReference type="EMBL" id="JAGIZA010000001">
    <property type="protein sequence ID" value="MBP0491498.1"/>
    <property type="molecule type" value="Genomic_DNA"/>
</dbReference>
<feature type="transmembrane region" description="Helical" evidence="7">
    <location>
        <begin position="141"/>
        <end position="174"/>
    </location>
</feature>
<evidence type="ECO:0000256" key="3">
    <source>
        <dbReference type="ARBA" id="ARBA00022475"/>
    </source>
</evidence>
<comment type="similarity">
    <text evidence="2">Belongs to the chromate ion transporter (CHR) (TC 2.A.51) family.</text>
</comment>
<dbReference type="GO" id="GO:0015109">
    <property type="term" value="F:chromate transmembrane transporter activity"/>
    <property type="evidence" value="ECO:0007669"/>
    <property type="project" value="InterPro"/>
</dbReference>
<evidence type="ECO:0000256" key="7">
    <source>
        <dbReference type="SAM" id="Phobius"/>
    </source>
</evidence>
<feature type="transmembrane region" description="Helical" evidence="7">
    <location>
        <begin position="115"/>
        <end position="135"/>
    </location>
</feature>
<dbReference type="Pfam" id="PF02417">
    <property type="entry name" value="Chromate_transp"/>
    <property type="match status" value="1"/>
</dbReference>
<keyword evidence="9" id="KW-1185">Reference proteome</keyword>
<keyword evidence="4 7" id="KW-0812">Transmembrane</keyword>
<dbReference type="PANTHER" id="PTHR43663">
    <property type="entry name" value="CHROMATE TRANSPORT PROTEIN-RELATED"/>
    <property type="match status" value="1"/>
</dbReference>
<name>A0A940MTP6_9PROT</name>
<accession>A0A940MTP6</accession>
<dbReference type="InterPro" id="IPR003370">
    <property type="entry name" value="Chromate_transpt"/>
</dbReference>
<evidence type="ECO:0000256" key="1">
    <source>
        <dbReference type="ARBA" id="ARBA00004651"/>
    </source>
</evidence>
<evidence type="ECO:0000256" key="5">
    <source>
        <dbReference type="ARBA" id="ARBA00022989"/>
    </source>
</evidence>
<gene>
    <name evidence="8" type="ORF">J5Y10_01750</name>
</gene>
<evidence type="ECO:0000313" key="9">
    <source>
        <dbReference type="Proteomes" id="UP000677537"/>
    </source>
</evidence>
<dbReference type="AlphaFoldDB" id="A0A940MTP6"/>
<evidence type="ECO:0000256" key="4">
    <source>
        <dbReference type="ARBA" id="ARBA00022692"/>
    </source>
</evidence>
<comment type="subcellular location">
    <subcellularLocation>
        <location evidence="1">Cell membrane</location>
        <topology evidence="1">Multi-pass membrane protein</topology>
    </subcellularLocation>
</comment>
<keyword evidence="5 7" id="KW-1133">Transmembrane helix</keyword>
<dbReference type="GO" id="GO:0005886">
    <property type="term" value="C:plasma membrane"/>
    <property type="evidence" value="ECO:0007669"/>
    <property type="project" value="UniProtKB-SubCell"/>
</dbReference>
<dbReference type="Proteomes" id="UP000677537">
    <property type="component" value="Unassembled WGS sequence"/>
</dbReference>
<reference evidence="8" key="1">
    <citation type="submission" date="2021-03" db="EMBL/GenBank/DDBJ databases">
        <authorList>
            <person name="So Y."/>
        </authorList>
    </citation>
    <scope>NUCLEOTIDE SEQUENCE</scope>
    <source>
        <strain evidence="8">SG15</strain>
    </source>
</reference>
<evidence type="ECO:0000256" key="2">
    <source>
        <dbReference type="ARBA" id="ARBA00005262"/>
    </source>
</evidence>
<proteinExistence type="inferred from homology"/>
<comment type="caution">
    <text evidence="8">The sequence shown here is derived from an EMBL/GenBank/DDBJ whole genome shotgun (WGS) entry which is preliminary data.</text>
</comment>
<feature type="transmembrane region" description="Helical" evidence="7">
    <location>
        <begin position="72"/>
        <end position="94"/>
    </location>
</feature>
<dbReference type="InterPro" id="IPR052518">
    <property type="entry name" value="CHR_Transporter"/>
</dbReference>
<organism evidence="8 9">
    <name type="scientific">Roseomonas indoligenes</name>
    <dbReference type="NCBI Taxonomy" id="2820811"/>
    <lineage>
        <taxon>Bacteria</taxon>
        <taxon>Pseudomonadati</taxon>
        <taxon>Pseudomonadota</taxon>
        <taxon>Alphaproteobacteria</taxon>
        <taxon>Acetobacterales</taxon>
        <taxon>Roseomonadaceae</taxon>
        <taxon>Roseomonas</taxon>
    </lineage>
</organism>
<keyword evidence="3" id="KW-1003">Cell membrane</keyword>
<evidence type="ECO:0000313" key="8">
    <source>
        <dbReference type="EMBL" id="MBP0491498.1"/>
    </source>
</evidence>
<evidence type="ECO:0000256" key="6">
    <source>
        <dbReference type="ARBA" id="ARBA00023136"/>
    </source>
</evidence>
<keyword evidence="6 7" id="KW-0472">Membrane</keyword>
<dbReference type="PANTHER" id="PTHR43663:SF1">
    <property type="entry name" value="CHROMATE TRANSPORTER"/>
    <property type="match status" value="1"/>
</dbReference>
<dbReference type="RefSeq" id="WP_209369965.1">
    <property type="nucleotide sequence ID" value="NZ_JAGIZA010000001.1"/>
</dbReference>
<sequence>MLLYRLWQILKVFVPLSFLTIGGGQSIIADVHRQAVAVQGWMTDAQFLDLYALSRLTPGPGSLLATLVGWQAAGWAGALLASAGIFLPSSLLVYSLARVWARHRGAAWQRVVETGLAPVAAGMILAASATVLRAAEGGWLAWAVAAGSTALLLLTRVSPFLPLGIGAAVFLLFWS</sequence>
<protein>
    <submittedName>
        <fullName evidence="8">Chromate transporter</fullName>
    </submittedName>
</protein>